<dbReference type="InterPro" id="IPR000835">
    <property type="entry name" value="HTH_MarR-typ"/>
</dbReference>
<gene>
    <name evidence="5" type="ORF">AWB70_05457</name>
</gene>
<organism evidence="5 6">
    <name type="scientific">Caballeronia cordobensis</name>
    <name type="common">Burkholderia cordobensis</name>
    <dbReference type="NCBI Taxonomy" id="1353886"/>
    <lineage>
        <taxon>Bacteria</taxon>
        <taxon>Pseudomonadati</taxon>
        <taxon>Pseudomonadota</taxon>
        <taxon>Betaproteobacteria</taxon>
        <taxon>Burkholderiales</taxon>
        <taxon>Burkholderiaceae</taxon>
        <taxon>Caballeronia</taxon>
    </lineage>
</organism>
<dbReference type="InterPro" id="IPR023187">
    <property type="entry name" value="Tscrpt_reg_MarR-type_CS"/>
</dbReference>
<keyword evidence="2" id="KW-0238">DNA-binding</keyword>
<keyword evidence="3" id="KW-0804">Transcription</keyword>
<feature type="domain" description="HTH marR-type" evidence="4">
    <location>
        <begin position="22"/>
        <end position="154"/>
    </location>
</feature>
<evidence type="ECO:0000256" key="1">
    <source>
        <dbReference type="ARBA" id="ARBA00023015"/>
    </source>
</evidence>
<dbReference type="SUPFAM" id="SSF46785">
    <property type="entry name" value="Winged helix' DNA-binding domain"/>
    <property type="match status" value="1"/>
</dbReference>
<sequence>MHARVQTQKAKAGPVEKVDLVSQCALFDVNRLSRLLTGLYNAKMKDVPLSISQYTLIVNIEALAPARVTEVAKALLMDRTSVTRLTEPLITRGLLMIEQSEEDRRVKNLTVTTKGRNALRASEQAWQEAQLAFYEAVGPEQWKLLRKTLRDTVHMFRAHTRIEDIAEPE</sequence>
<dbReference type="Proteomes" id="UP000054740">
    <property type="component" value="Unassembled WGS sequence"/>
</dbReference>
<dbReference type="SMART" id="SM00347">
    <property type="entry name" value="HTH_MARR"/>
    <property type="match status" value="1"/>
</dbReference>
<dbReference type="GO" id="GO:0003677">
    <property type="term" value="F:DNA binding"/>
    <property type="evidence" value="ECO:0007669"/>
    <property type="project" value="UniProtKB-KW"/>
</dbReference>
<accession>A0A158IVA2</accession>
<name>A0A158IVA2_CABCO</name>
<evidence type="ECO:0000313" key="5">
    <source>
        <dbReference type="EMBL" id="SAL60506.1"/>
    </source>
</evidence>
<dbReference type="AlphaFoldDB" id="A0A158IVA2"/>
<reference evidence="6" key="1">
    <citation type="submission" date="2016-01" db="EMBL/GenBank/DDBJ databases">
        <authorList>
            <person name="Peeters C."/>
        </authorList>
    </citation>
    <scope>NUCLEOTIDE SEQUENCE [LARGE SCALE GENOMIC DNA]</scope>
</reference>
<dbReference type="RefSeq" id="WP_053570306.1">
    <property type="nucleotide sequence ID" value="NZ_FCNY02000016.1"/>
</dbReference>
<evidence type="ECO:0000256" key="2">
    <source>
        <dbReference type="ARBA" id="ARBA00023125"/>
    </source>
</evidence>
<dbReference type="InterPro" id="IPR036390">
    <property type="entry name" value="WH_DNA-bd_sf"/>
</dbReference>
<keyword evidence="6" id="KW-1185">Reference proteome</keyword>
<keyword evidence="1" id="KW-0805">Transcription regulation</keyword>
<dbReference type="InterPro" id="IPR036388">
    <property type="entry name" value="WH-like_DNA-bd_sf"/>
</dbReference>
<proteinExistence type="predicted"/>
<dbReference type="PROSITE" id="PS50995">
    <property type="entry name" value="HTH_MARR_2"/>
    <property type="match status" value="1"/>
</dbReference>
<evidence type="ECO:0000256" key="3">
    <source>
        <dbReference type="ARBA" id="ARBA00023163"/>
    </source>
</evidence>
<evidence type="ECO:0000259" key="4">
    <source>
        <dbReference type="PROSITE" id="PS50995"/>
    </source>
</evidence>
<dbReference type="PROSITE" id="PS01117">
    <property type="entry name" value="HTH_MARR_1"/>
    <property type="match status" value="1"/>
</dbReference>
<dbReference type="EMBL" id="FCNY02000016">
    <property type="protein sequence ID" value="SAL60506.1"/>
    <property type="molecule type" value="Genomic_DNA"/>
</dbReference>
<dbReference type="GO" id="GO:0003700">
    <property type="term" value="F:DNA-binding transcription factor activity"/>
    <property type="evidence" value="ECO:0007669"/>
    <property type="project" value="InterPro"/>
</dbReference>
<dbReference type="PRINTS" id="PR00598">
    <property type="entry name" value="HTHMARR"/>
</dbReference>
<dbReference type="PANTHER" id="PTHR42756">
    <property type="entry name" value="TRANSCRIPTIONAL REGULATOR, MARR"/>
    <property type="match status" value="1"/>
</dbReference>
<dbReference type="Pfam" id="PF01047">
    <property type="entry name" value="MarR"/>
    <property type="match status" value="1"/>
</dbReference>
<dbReference type="Gene3D" id="1.10.10.10">
    <property type="entry name" value="Winged helix-like DNA-binding domain superfamily/Winged helix DNA-binding domain"/>
    <property type="match status" value="1"/>
</dbReference>
<dbReference type="PANTHER" id="PTHR42756:SF1">
    <property type="entry name" value="TRANSCRIPTIONAL REPRESSOR OF EMRAB OPERON"/>
    <property type="match status" value="1"/>
</dbReference>
<protein>
    <submittedName>
        <fullName evidence="5">MarR family transcriptional regulator</fullName>
    </submittedName>
</protein>
<evidence type="ECO:0000313" key="6">
    <source>
        <dbReference type="Proteomes" id="UP000054740"/>
    </source>
</evidence>